<name>A0A543CTG9_9ACTN</name>
<dbReference type="AlphaFoldDB" id="A0A543CTG9"/>
<feature type="signal peptide" evidence="1">
    <location>
        <begin position="1"/>
        <end position="32"/>
    </location>
</feature>
<dbReference type="RefSeq" id="WP_141959906.1">
    <property type="nucleotide sequence ID" value="NZ_VFOZ01000001.1"/>
</dbReference>
<sequence length="219" mass="22364">MITSFGKYAVAVAAALSAGGLATVAAPAPARAAGFTSAYTCTVPMLGSQTAVLNGWLSSPEHMGVGRPAGFQLHIASLSVSTPIAIDSWTASAWVDVSGTESSSFQLTGSGGFVAAGQPLSGDLSGDWAPSVRGPHVLSVSGLTITANTPATGDVTAECTANEPRPVAATLMAHNGGYYPGWNSPVVAPYPVGWAGPYRPGWHRPIVLPPYHGGWHHHH</sequence>
<protein>
    <submittedName>
        <fullName evidence="2">Uncharacterized protein</fullName>
    </submittedName>
</protein>
<accession>A0A543CTG9</accession>
<reference evidence="2 3" key="1">
    <citation type="submission" date="2019-06" db="EMBL/GenBank/DDBJ databases">
        <title>Sequencing the genomes of 1000 actinobacteria strains.</title>
        <authorList>
            <person name="Klenk H.-P."/>
        </authorList>
    </citation>
    <scope>NUCLEOTIDE SEQUENCE [LARGE SCALE GENOMIC DNA]</scope>
    <source>
        <strain evidence="2 3">DSM 102200</strain>
    </source>
</reference>
<dbReference type="EMBL" id="VFOZ01000001">
    <property type="protein sequence ID" value="TQM00402.1"/>
    <property type="molecule type" value="Genomic_DNA"/>
</dbReference>
<keyword evidence="1" id="KW-0732">Signal</keyword>
<dbReference type="OrthoDB" id="3549118at2"/>
<evidence type="ECO:0000256" key="1">
    <source>
        <dbReference type="SAM" id="SignalP"/>
    </source>
</evidence>
<comment type="caution">
    <text evidence="2">The sequence shown here is derived from an EMBL/GenBank/DDBJ whole genome shotgun (WGS) entry which is preliminary data.</text>
</comment>
<dbReference type="Proteomes" id="UP000316096">
    <property type="component" value="Unassembled WGS sequence"/>
</dbReference>
<evidence type="ECO:0000313" key="3">
    <source>
        <dbReference type="Proteomes" id="UP000316096"/>
    </source>
</evidence>
<organism evidence="2 3">
    <name type="scientific">Actinoallomurus bryophytorum</name>
    <dbReference type="NCBI Taxonomy" id="1490222"/>
    <lineage>
        <taxon>Bacteria</taxon>
        <taxon>Bacillati</taxon>
        <taxon>Actinomycetota</taxon>
        <taxon>Actinomycetes</taxon>
        <taxon>Streptosporangiales</taxon>
        <taxon>Thermomonosporaceae</taxon>
        <taxon>Actinoallomurus</taxon>
    </lineage>
</organism>
<gene>
    <name evidence="2" type="ORF">FB559_6115</name>
</gene>
<proteinExistence type="predicted"/>
<keyword evidence="3" id="KW-1185">Reference proteome</keyword>
<feature type="chain" id="PRO_5021706157" evidence="1">
    <location>
        <begin position="33"/>
        <end position="219"/>
    </location>
</feature>
<evidence type="ECO:0000313" key="2">
    <source>
        <dbReference type="EMBL" id="TQM00402.1"/>
    </source>
</evidence>